<name>A0ABP6SZ23_9ACTN</name>
<protein>
    <recommendedName>
        <fullName evidence="6">ABC transporter domain-containing protein</fullName>
    </recommendedName>
</protein>
<dbReference type="Proteomes" id="UP001501676">
    <property type="component" value="Unassembled WGS sequence"/>
</dbReference>
<dbReference type="Pfam" id="PF00005">
    <property type="entry name" value="ABC_tran"/>
    <property type="match status" value="1"/>
</dbReference>
<dbReference type="PANTHER" id="PTHR42711:SF17">
    <property type="entry name" value="ABC TRANSPORTER ATP-BINDING PROTEIN"/>
    <property type="match status" value="1"/>
</dbReference>
<keyword evidence="3" id="KW-0547">Nucleotide-binding</keyword>
<evidence type="ECO:0000256" key="4">
    <source>
        <dbReference type="ARBA" id="ARBA00022840"/>
    </source>
</evidence>
<dbReference type="RefSeq" id="WP_345729425.1">
    <property type="nucleotide sequence ID" value="NZ_BAAAYN010000023.1"/>
</dbReference>
<accession>A0ABP6SZ23</accession>
<dbReference type="InterPro" id="IPR003439">
    <property type="entry name" value="ABC_transporter-like_ATP-bd"/>
</dbReference>
<dbReference type="PROSITE" id="PS50893">
    <property type="entry name" value="ABC_TRANSPORTER_2"/>
    <property type="match status" value="1"/>
</dbReference>
<comment type="caution">
    <text evidence="7">The sequence shown here is derived from an EMBL/GenBank/DDBJ whole genome shotgun (WGS) entry which is preliminary data.</text>
</comment>
<reference evidence="8" key="1">
    <citation type="journal article" date="2019" name="Int. J. Syst. Evol. Microbiol.">
        <title>The Global Catalogue of Microorganisms (GCM) 10K type strain sequencing project: providing services to taxonomists for standard genome sequencing and annotation.</title>
        <authorList>
            <consortium name="The Broad Institute Genomics Platform"/>
            <consortium name="The Broad Institute Genome Sequencing Center for Infectious Disease"/>
            <person name="Wu L."/>
            <person name="Ma J."/>
        </authorList>
    </citation>
    <scope>NUCLEOTIDE SEQUENCE [LARGE SCALE GENOMIC DNA]</scope>
    <source>
        <strain evidence="8">JCM 9458</strain>
    </source>
</reference>
<dbReference type="Gene3D" id="3.40.50.300">
    <property type="entry name" value="P-loop containing nucleotide triphosphate hydrolases"/>
    <property type="match status" value="1"/>
</dbReference>
<dbReference type="SUPFAM" id="SSF52540">
    <property type="entry name" value="P-loop containing nucleoside triphosphate hydrolases"/>
    <property type="match status" value="1"/>
</dbReference>
<comment type="subcellular location">
    <subcellularLocation>
        <location evidence="1">Cell membrane</location>
        <topology evidence="1">Peripheral membrane protein</topology>
    </subcellularLocation>
</comment>
<evidence type="ECO:0000259" key="6">
    <source>
        <dbReference type="PROSITE" id="PS50893"/>
    </source>
</evidence>
<evidence type="ECO:0000313" key="8">
    <source>
        <dbReference type="Proteomes" id="UP001501676"/>
    </source>
</evidence>
<dbReference type="InterPro" id="IPR017871">
    <property type="entry name" value="ABC_transporter-like_CS"/>
</dbReference>
<sequence>MPTERVVSFRNVTKTYEGSSGRVQALRGVDLDVERGEIFGLLGPNGAGKSTSIEILVGLRRPTSGTVDVLAMDPLADGPRLRERVSIQPQHASVFQQQTVAELLRTWASFYRAPRDPEQLLTDLGLRESRDMRVGKLSGGQQQRVLVGLALVGNPELLVLDEPSTGMDPNARADLWRLLREYRRNGGTVLLSTHAMEEAEQLCSRIAIMFGGRVVATGTPTELVHAHAPSRTLSFTVDSVTGLSRLDGIATVVDTEPAAGGATRVHVDSLDSDATIAMLAGTLGARDIDVRSGGLDGVFRRLTGHEYTVESPVLEGSMS</sequence>
<keyword evidence="8" id="KW-1185">Reference proteome</keyword>
<evidence type="ECO:0000256" key="2">
    <source>
        <dbReference type="ARBA" id="ARBA00022448"/>
    </source>
</evidence>
<proteinExistence type="predicted"/>
<dbReference type="SMART" id="SM00382">
    <property type="entry name" value="AAA"/>
    <property type="match status" value="1"/>
</dbReference>
<dbReference type="PANTHER" id="PTHR42711">
    <property type="entry name" value="ABC TRANSPORTER ATP-BINDING PROTEIN"/>
    <property type="match status" value="1"/>
</dbReference>
<dbReference type="InterPro" id="IPR027417">
    <property type="entry name" value="P-loop_NTPase"/>
</dbReference>
<evidence type="ECO:0000313" key="7">
    <source>
        <dbReference type="EMBL" id="GAA3389018.1"/>
    </source>
</evidence>
<dbReference type="InterPro" id="IPR003593">
    <property type="entry name" value="AAA+_ATPase"/>
</dbReference>
<keyword evidence="5" id="KW-0046">Antibiotic resistance</keyword>
<evidence type="ECO:0000256" key="5">
    <source>
        <dbReference type="ARBA" id="ARBA00023251"/>
    </source>
</evidence>
<keyword evidence="4" id="KW-0067">ATP-binding</keyword>
<feature type="domain" description="ABC transporter" evidence="6">
    <location>
        <begin position="7"/>
        <end position="236"/>
    </location>
</feature>
<organism evidence="7 8">
    <name type="scientific">Cryptosporangium minutisporangium</name>
    <dbReference type="NCBI Taxonomy" id="113569"/>
    <lineage>
        <taxon>Bacteria</taxon>
        <taxon>Bacillati</taxon>
        <taxon>Actinomycetota</taxon>
        <taxon>Actinomycetes</taxon>
        <taxon>Cryptosporangiales</taxon>
        <taxon>Cryptosporangiaceae</taxon>
        <taxon>Cryptosporangium</taxon>
    </lineage>
</organism>
<dbReference type="PROSITE" id="PS00211">
    <property type="entry name" value="ABC_TRANSPORTER_1"/>
    <property type="match status" value="1"/>
</dbReference>
<keyword evidence="2" id="KW-0813">Transport</keyword>
<dbReference type="CDD" id="cd03263">
    <property type="entry name" value="ABC_subfamily_A"/>
    <property type="match status" value="1"/>
</dbReference>
<gene>
    <name evidence="7" type="ORF">GCM10020369_37540</name>
</gene>
<evidence type="ECO:0000256" key="3">
    <source>
        <dbReference type="ARBA" id="ARBA00022741"/>
    </source>
</evidence>
<dbReference type="InterPro" id="IPR050763">
    <property type="entry name" value="ABC_transporter_ATP-binding"/>
</dbReference>
<dbReference type="EMBL" id="BAAAYN010000023">
    <property type="protein sequence ID" value="GAA3389018.1"/>
    <property type="molecule type" value="Genomic_DNA"/>
</dbReference>
<evidence type="ECO:0000256" key="1">
    <source>
        <dbReference type="ARBA" id="ARBA00004202"/>
    </source>
</evidence>